<accession>A0A4C2AFI6</accession>
<sequence>MLIPGPIGARFQNESPLSRRAISQTTSAIKSSRRMCYLHAGIFIFGHRDVRFLGKSTADRKCSSFRNKNDGCGWSPVKSVTLGNVTMSHRRERPRMPSLSPLNYDRSAARAGTLENSA</sequence>
<evidence type="ECO:0000256" key="1">
    <source>
        <dbReference type="SAM" id="MobiDB-lite"/>
    </source>
</evidence>
<protein>
    <submittedName>
        <fullName evidence="2">Uncharacterized protein</fullName>
    </submittedName>
</protein>
<gene>
    <name evidence="2" type="ORF">EVAR_98348_1</name>
</gene>
<evidence type="ECO:0000313" key="3">
    <source>
        <dbReference type="Proteomes" id="UP000299102"/>
    </source>
</evidence>
<evidence type="ECO:0000313" key="2">
    <source>
        <dbReference type="EMBL" id="GBP98512.1"/>
    </source>
</evidence>
<organism evidence="2 3">
    <name type="scientific">Eumeta variegata</name>
    <name type="common">Bagworm moth</name>
    <name type="synonym">Eumeta japonica</name>
    <dbReference type="NCBI Taxonomy" id="151549"/>
    <lineage>
        <taxon>Eukaryota</taxon>
        <taxon>Metazoa</taxon>
        <taxon>Ecdysozoa</taxon>
        <taxon>Arthropoda</taxon>
        <taxon>Hexapoda</taxon>
        <taxon>Insecta</taxon>
        <taxon>Pterygota</taxon>
        <taxon>Neoptera</taxon>
        <taxon>Endopterygota</taxon>
        <taxon>Lepidoptera</taxon>
        <taxon>Glossata</taxon>
        <taxon>Ditrysia</taxon>
        <taxon>Tineoidea</taxon>
        <taxon>Psychidae</taxon>
        <taxon>Oiketicinae</taxon>
        <taxon>Eumeta</taxon>
    </lineage>
</organism>
<feature type="region of interest" description="Disordered" evidence="1">
    <location>
        <begin position="85"/>
        <end position="118"/>
    </location>
</feature>
<name>A0A4C2AFI6_EUMVA</name>
<dbReference type="AlphaFoldDB" id="A0A4C2AFI6"/>
<proteinExistence type="predicted"/>
<reference evidence="2 3" key="1">
    <citation type="journal article" date="2019" name="Commun. Biol.">
        <title>The bagworm genome reveals a unique fibroin gene that provides high tensile strength.</title>
        <authorList>
            <person name="Kono N."/>
            <person name="Nakamura H."/>
            <person name="Ohtoshi R."/>
            <person name="Tomita M."/>
            <person name="Numata K."/>
            <person name="Arakawa K."/>
        </authorList>
    </citation>
    <scope>NUCLEOTIDE SEQUENCE [LARGE SCALE GENOMIC DNA]</scope>
</reference>
<dbReference type="Proteomes" id="UP000299102">
    <property type="component" value="Unassembled WGS sequence"/>
</dbReference>
<dbReference type="EMBL" id="BGZK01003154">
    <property type="protein sequence ID" value="GBP98512.1"/>
    <property type="molecule type" value="Genomic_DNA"/>
</dbReference>
<comment type="caution">
    <text evidence="2">The sequence shown here is derived from an EMBL/GenBank/DDBJ whole genome shotgun (WGS) entry which is preliminary data.</text>
</comment>
<keyword evidence="3" id="KW-1185">Reference proteome</keyword>